<name>A0ABR1V366_9PEZI</name>
<organism evidence="8 9">
    <name type="scientific">Apiospora hydei</name>
    <dbReference type="NCBI Taxonomy" id="1337664"/>
    <lineage>
        <taxon>Eukaryota</taxon>
        <taxon>Fungi</taxon>
        <taxon>Dikarya</taxon>
        <taxon>Ascomycota</taxon>
        <taxon>Pezizomycotina</taxon>
        <taxon>Sordariomycetes</taxon>
        <taxon>Xylariomycetidae</taxon>
        <taxon>Amphisphaeriales</taxon>
        <taxon>Apiosporaceae</taxon>
        <taxon>Apiospora</taxon>
    </lineage>
</organism>
<feature type="compositionally biased region" description="Polar residues" evidence="6">
    <location>
        <begin position="709"/>
        <end position="727"/>
    </location>
</feature>
<protein>
    <submittedName>
        <fullName evidence="8">ATP dependent dna ligase domain protein</fullName>
    </submittedName>
</protein>
<dbReference type="Pfam" id="PF01068">
    <property type="entry name" value="DNA_ligase_A_M"/>
    <property type="match status" value="1"/>
</dbReference>
<dbReference type="Gene3D" id="3.30.470.30">
    <property type="entry name" value="DNA ligase/mRNA capping enzyme"/>
    <property type="match status" value="1"/>
</dbReference>
<evidence type="ECO:0000256" key="3">
    <source>
        <dbReference type="ARBA" id="ARBA00022741"/>
    </source>
</evidence>
<dbReference type="RefSeq" id="XP_066662378.1">
    <property type="nucleotide sequence ID" value="XM_066816686.1"/>
</dbReference>
<evidence type="ECO:0000256" key="1">
    <source>
        <dbReference type="ARBA" id="ARBA00007572"/>
    </source>
</evidence>
<reference evidence="8 9" key="1">
    <citation type="submission" date="2023-01" db="EMBL/GenBank/DDBJ databases">
        <title>Analysis of 21 Apiospora genomes using comparative genomics revels a genus with tremendous synthesis potential of carbohydrate active enzymes and secondary metabolites.</title>
        <authorList>
            <person name="Sorensen T."/>
        </authorList>
    </citation>
    <scope>NUCLEOTIDE SEQUENCE [LARGE SCALE GENOMIC DNA]</scope>
    <source>
        <strain evidence="8 9">CBS 114990</strain>
    </source>
</reference>
<dbReference type="InterPro" id="IPR036599">
    <property type="entry name" value="DNA_ligase_N_sf"/>
</dbReference>
<evidence type="ECO:0000313" key="9">
    <source>
        <dbReference type="Proteomes" id="UP001433268"/>
    </source>
</evidence>
<evidence type="ECO:0000259" key="7">
    <source>
        <dbReference type="PROSITE" id="PS50160"/>
    </source>
</evidence>
<dbReference type="PANTHER" id="PTHR45997">
    <property type="entry name" value="DNA LIGASE 4"/>
    <property type="match status" value="1"/>
</dbReference>
<dbReference type="Gene3D" id="2.40.50.140">
    <property type="entry name" value="Nucleic acid-binding proteins"/>
    <property type="match status" value="1"/>
</dbReference>
<dbReference type="EMBL" id="JAQQWN010000009">
    <property type="protein sequence ID" value="KAK8065625.1"/>
    <property type="molecule type" value="Genomic_DNA"/>
</dbReference>
<feature type="compositionally biased region" description="Basic and acidic residues" evidence="6">
    <location>
        <begin position="786"/>
        <end position="795"/>
    </location>
</feature>
<keyword evidence="3" id="KW-0547">Nucleotide-binding</keyword>
<evidence type="ECO:0000256" key="4">
    <source>
        <dbReference type="ARBA" id="ARBA00022840"/>
    </source>
</evidence>
<dbReference type="InterPro" id="IPR029710">
    <property type="entry name" value="LIG4"/>
</dbReference>
<evidence type="ECO:0000256" key="5">
    <source>
        <dbReference type="ARBA" id="ARBA00023242"/>
    </source>
</evidence>
<dbReference type="Pfam" id="PF04675">
    <property type="entry name" value="DNA_ligase_A_N"/>
    <property type="match status" value="1"/>
</dbReference>
<dbReference type="SUPFAM" id="SSF56091">
    <property type="entry name" value="DNA ligase/mRNA capping enzyme, catalytic domain"/>
    <property type="match status" value="1"/>
</dbReference>
<feature type="compositionally biased region" description="Polar residues" evidence="6">
    <location>
        <begin position="981"/>
        <end position="993"/>
    </location>
</feature>
<accession>A0ABR1V366</accession>
<evidence type="ECO:0000256" key="2">
    <source>
        <dbReference type="ARBA" id="ARBA00022598"/>
    </source>
</evidence>
<feature type="domain" description="ATP-dependent DNA ligase family profile" evidence="7">
    <location>
        <begin position="415"/>
        <end position="555"/>
    </location>
</feature>
<evidence type="ECO:0000313" key="8">
    <source>
        <dbReference type="EMBL" id="KAK8065625.1"/>
    </source>
</evidence>
<dbReference type="InterPro" id="IPR012308">
    <property type="entry name" value="DNA_ligase_ATP-dep_N"/>
</dbReference>
<keyword evidence="5" id="KW-0539">Nucleus</keyword>
<dbReference type="InterPro" id="IPR012340">
    <property type="entry name" value="NA-bd_OB-fold"/>
</dbReference>
<dbReference type="PANTHER" id="PTHR45997:SF2">
    <property type="entry name" value="ATP DEPENDENT DNA LIGASE DOMAIN PROTEIN (AFU_ORTHOLOGUE AFUA_5G02430)"/>
    <property type="match status" value="1"/>
</dbReference>
<dbReference type="InterPro" id="IPR012310">
    <property type="entry name" value="DNA_ligase_ATP-dep_cent"/>
</dbReference>
<evidence type="ECO:0000256" key="6">
    <source>
        <dbReference type="SAM" id="MobiDB-lite"/>
    </source>
</evidence>
<gene>
    <name evidence="8" type="ORF">PG997_012372</name>
</gene>
<keyword evidence="2 8" id="KW-0436">Ligase</keyword>
<feature type="compositionally biased region" description="Polar residues" evidence="6">
    <location>
        <begin position="889"/>
        <end position="903"/>
    </location>
</feature>
<feature type="region of interest" description="Disordered" evidence="6">
    <location>
        <begin position="709"/>
        <end position="852"/>
    </location>
</feature>
<sequence>MPFPYRYVCDLLQQLEEESRSTSKERTPSRTIIERWFHEHRIRLDAPTANGCAVISTLLPERRTDRVYGIQAPRLESIVGQALILGSSRVKELRRYKTPGQGVDLGDCVESILSRAPNSEHPEREVTVEDLDEALTRVAAGCRFSSPAIRASYTSRSPQSDNHVLGQFFTRLSPRDGKWFARLILKNYQPIVLEERVILRAYHALLPRMLKVRDDLQVATDCLQHLGSSSSDPKVIASLMKPVLGTKVGRPPWLKARSIKNCLDIIGSREVSCEQKIDGEYCQIHVDLSNRHTPIQIFSKSGKDSTQDRRRLHSAIRDSLRLGQQDCPFKIGCILEGELVVYSTKVCCFPTGDCSCTDRNRTTKYSHFIRFASTSLVLDPTSEARMIPSQYTVPSLYLIHCLTYERRHDYEHLMIIYYDILLADTQSMLGMKHSERFKRLERLITCRKGYAEIVQRQSISFSRHSAASTLREMFAKCIVGKGEGLVLKPDEPYFDFGLRQSRFSSCVVKMKKEYVQGWGDVGDFAVIGASCDAAKAKTYNIPKLKWTHFFIGCLENKGRAQARSEKPVFVVTNIVELPETLLQTLRTQCEPRAVPFNDNKSFVLDFRGTGNSTKPTEVFLNPPVFDIRCFSFDKESNSRSWSMRFPYVSKIHFDRSYLDTISFAELQQAAHTAIEAPELEDSQEMRHWISALETADPRGRAVDKLSQGTISTCISSSDRPSPSPVKSTRNDRLMSMTLEPINEMAPRNRPGHKSGRSAGGLATPPISSAIEIKDPADSTDVVSLDDGPRFGKRTSETLGTNPISKKQRRPMDANDENTNPARPSLTSSLACPPRDRPPLGSIDGNKSPMDRRPSIQNASALFVRARHQTMPSSPIGENGMVSSAAGSFHTANELPSSPPQRMSTPHKDRPEKPAALTNDAEAQVPEGCAHKGPECAFNNSSILLAPCISSYAWVTKDLLKTHGVVDFEVDPEAWKHRPPSSKASFTSSPRVASDTLGQTQRIVKSGRVRKICLVETRRPEATHEFLKRIERAGLTRRNGKREWVAVYDWKILEDFANIEAGVVQKGLDPWRQRYVGIA</sequence>
<comment type="caution">
    <text evidence="8">The sequence shown here is derived from an EMBL/GenBank/DDBJ whole genome shotgun (WGS) entry which is preliminary data.</text>
</comment>
<comment type="similarity">
    <text evidence="1">Belongs to the ATP-dependent DNA ligase family.</text>
</comment>
<dbReference type="Gene3D" id="1.10.3260.10">
    <property type="entry name" value="DNA ligase, ATP-dependent, N-terminal domain"/>
    <property type="match status" value="1"/>
</dbReference>
<feature type="compositionally biased region" description="Polar residues" evidence="6">
    <location>
        <begin position="816"/>
        <end position="829"/>
    </location>
</feature>
<keyword evidence="9" id="KW-1185">Reference proteome</keyword>
<dbReference type="GO" id="GO:0016874">
    <property type="term" value="F:ligase activity"/>
    <property type="evidence" value="ECO:0007669"/>
    <property type="project" value="UniProtKB-KW"/>
</dbReference>
<keyword evidence="4" id="KW-0067">ATP-binding</keyword>
<feature type="region of interest" description="Disordered" evidence="6">
    <location>
        <begin position="889"/>
        <end position="916"/>
    </location>
</feature>
<dbReference type="PROSITE" id="PS50160">
    <property type="entry name" value="DNA_LIGASE_A3"/>
    <property type="match status" value="1"/>
</dbReference>
<proteinExistence type="inferred from homology"/>
<dbReference type="GeneID" id="92049746"/>
<dbReference type="Proteomes" id="UP001433268">
    <property type="component" value="Unassembled WGS sequence"/>
</dbReference>
<feature type="region of interest" description="Disordered" evidence="6">
    <location>
        <begin position="973"/>
        <end position="993"/>
    </location>
</feature>